<evidence type="ECO:0000313" key="3">
    <source>
        <dbReference type="Proteomes" id="UP001185028"/>
    </source>
</evidence>
<dbReference type="Pfam" id="PF13508">
    <property type="entry name" value="Acetyltransf_7"/>
    <property type="match status" value="1"/>
</dbReference>
<dbReference type="EMBL" id="JAVDQH010000008">
    <property type="protein sequence ID" value="MDR6244449.1"/>
    <property type="molecule type" value="Genomic_DNA"/>
</dbReference>
<dbReference type="SUPFAM" id="SSF55729">
    <property type="entry name" value="Acyl-CoA N-acyltransferases (Nat)"/>
    <property type="match status" value="1"/>
</dbReference>
<accession>A0ABU1IYX0</accession>
<gene>
    <name evidence="2" type="ORF">JOC58_002342</name>
</gene>
<protein>
    <submittedName>
        <fullName evidence="2">GNAT superfamily N-acetyltransferase</fullName>
    </submittedName>
</protein>
<dbReference type="PROSITE" id="PS51186">
    <property type="entry name" value="GNAT"/>
    <property type="match status" value="1"/>
</dbReference>
<reference evidence="2 3" key="1">
    <citation type="submission" date="2023-07" db="EMBL/GenBank/DDBJ databases">
        <title>Genomic Encyclopedia of Type Strains, Phase IV (KMG-IV): sequencing the most valuable type-strain genomes for metagenomic binning, comparative biology and taxonomic classification.</title>
        <authorList>
            <person name="Goeker M."/>
        </authorList>
    </citation>
    <scope>NUCLEOTIDE SEQUENCE [LARGE SCALE GENOMIC DNA]</scope>
    <source>
        <strain evidence="2 3">DSM 22170</strain>
    </source>
</reference>
<proteinExistence type="predicted"/>
<dbReference type="Gene3D" id="3.40.630.30">
    <property type="match status" value="1"/>
</dbReference>
<keyword evidence="3" id="KW-1185">Reference proteome</keyword>
<dbReference type="CDD" id="cd04301">
    <property type="entry name" value="NAT_SF"/>
    <property type="match status" value="1"/>
</dbReference>
<comment type="caution">
    <text evidence="2">The sequence shown here is derived from an EMBL/GenBank/DDBJ whole genome shotgun (WGS) entry which is preliminary data.</text>
</comment>
<dbReference type="Proteomes" id="UP001185028">
    <property type="component" value="Unassembled WGS sequence"/>
</dbReference>
<organism evidence="2 3">
    <name type="scientific">Paenibacillus hunanensis</name>
    <dbReference type="NCBI Taxonomy" id="539262"/>
    <lineage>
        <taxon>Bacteria</taxon>
        <taxon>Bacillati</taxon>
        <taxon>Bacillota</taxon>
        <taxon>Bacilli</taxon>
        <taxon>Bacillales</taxon>
        <taxon>Paenibacillaceae</taxon>
        <taxon>Paenibacillus</taxon>
    </lineage>
</organism>
<feature type="domain" description="N-acetyltransferase" evidence="1">
    <location>
        <begin position="13"/>
        <end position="156"/>
    </location>
</feature>
<name>A0ABU1IYX0_9BACL</name>
<sequence length="160" mass="18342">MPDSSSRSQLPQYELQPASIDDANWIAELRAMVLKDDLTRLNRYDEVRVRQRFLNSFQPDCTQVITVQGLSVGCIAMRPEEDEGYVLEHFYIHPDDQGKGIGSAVLAEVLSDTRLHGQTVMLNVLQGSSARRLYERYEFKLSEQDEVDVFMKRTVPSQMN</sequence>
<dbReference type="InterPro" id="IPR000182">
    <property type="entry name" value="GNAT_dom"/>
</dbReference>
<dbReference type="InterPro" id="IPR016181">
    <property type="entry name" value="Acyl_CoA_acyltransferase"/>
</dbReference>
<evidence type="ECO:0000259" key="1">
    <source>
        <dbReference type="PROSITE" id="PS51186"/>
    </source>
</evidence>
<evidence type="ECO:0000313" key="2">
    <source>
        <dbReference type="EMBL" id="MDR6244449.1"/>
    </source>
</evidence>
<dbReference type="RefSeq" id="WP_188773850.1">
    <property type="nucleotide sequence ID" value="NZ_BMMB01000001.1"/>
</dbReference>